<dbReference type="SUPFAM" id="SSF53474">
    <property type="entry name" value="alpha/beta-Hydrolases"/>
    <property type="match status" value="1"/>
</dbReference>
<name>A0ABQ1NUH7_9MICC</name>
<dbReference type="InterPro" id="IPR029058">
    <property type="entry name" value="AB_hydrolase_fold"/>
</dbReference>
<evidence type="ECO:0000313" key="2">
    <source>
        <dbReference type="EMBL" id="GGC83023.1"/>
    </source>
</evidence>
<dbReference type="RefSeq" id="WP_229659750.1">
    <property type="nucleotide sequence ID" value="NZ_BMJI01000002.1"/>
</dbReference>
<dbReference type="Proteomes" id="UP000597761">
    <property type="component" value="Unassembled WGS sequence"/>
</dbReference>
<dbReference type="InterPro" id="IPR022742">
    <property type="entry name" value="Hydrolase_4"/>
</dbReference>
<proteinExistence type="predicted"/>
<protein>
    <submittedName>
        <fullName evidence="2">Lysophospholipase</fullName>
    </submittedName>
</protein>
<comment type="caution">
    <text evidence="2">The sequence shown here is derived from an EMBL/GenBank/DDBJ whole genome shotgun (WGS) entry which is preliminary data.</text>
</comment>
<dbReference type="InterPro" id="IPR051044">
    <property type="entry name" value="MAG_DAG_Lipase"/>
</dbReference>
<dbReference type="EMBL" id="BMJI01000002">
    <property type="protein sequence ID" value="GGC83023.1"/>
    <property type="molecule type" value="Genomic_DNA"/>
</dbReference>
<dbReference type="PANTHER" id="PTHR11614">
    <property type="entry name" value="PHOSPHOLIPASE-RELATED"/>
    <property type="match status" value="1"/>
</dbReference>
<feature type="domain" description="Serine aminopeptidase S33" evidence="1">
    <location>
        <begin position="48"/>
        <end position="259"/>
    </location>
</feature>
<keyword evidence="3" id="KW-1185">Reference proteome</keyword>
<reference evidence="3" key="1">
    <citation type="journal article" date="2019" name="Int. J. Syst. Evol. Microbiol.">
        <title>The Global Catalogue of Microorganisms (GCM) 10K type strain sequencing project: providing services to taxonomists for standard genome sequencing and annotation.</title>
        <authorList>
            <consortium name="The Broad Institute Genomics Platform"/>
            <consortium name="The Broad Institute Genome Sequencing Center for Infectious Disease"/>
            <person name="Wu L."/>
            <person name="Ma J."/>
        </authorList>
    </citation>
    <scope>NUCLEOTIDE SEQUENCE [LARGE SCALE GENOMIC DNA]</scope>
    <source>
        <strain evidence="3">CGMCC 1.15480</strain>
    </source>
</reference>
<evidence type="ECO:0000259" key="1">
    <source>
        <dbReference type="Pfam" id="PF12146"/>
    </source>
</evidence>
<dbReference type="Pfam" id="PF12146">
    <property type="entry name" value="Hydrolase_4"/>
    <property type="match status" value="1"/>
</dbReference>
<sequence length="344" mass="37793">MVDGYAPDLLGPGFTSRDLPLGEDTEGPVGATLVRYRDPDAPPGPRAPVVLYVHGWTDYFHQRDLARFWSDRGCAFHALDLRKYGRSLRDGQTPGYVDDLGAYDDDIDAALAAIAADGHPTPRGPLVLMGHSTGGLVASLWAARRPGRVRALVLNSPWLEAHGSALLRTTTTPVLEHLARRRPRTALRLPTVDHYWRTLSDQAEGEWELDPRWRPRFSFPVRAGWLRAVVAGQERVARGLDLDCPVLVLASARSVISPRWNERMRTADCVLDVTTMAHRALDLGPRVTVNRFDGALHDVLLSPAGIRADVYRAMDQWAQAYVFGSTPVAVPVLDPPGMGPVSAP</sequence>
<dbReference type="Gene3D" id="3.40.50.1820">
    <property type="entry name" value="alpha/beta hydrolase"/>
    <property type="match status" value="1"/>
</dbReference>
<gene>
    <name evidence="2" type="ORF">GCM10011512_07220</name>
</gene>
<evidence type="ECO:0000313" key="3">
    <source>
        <dbReference type="Proteomes" id="UP000597761"/>
    </source>
</evidence>
<organism evidence="2 3">
    <name type="scientific">Tersicoccus solisilvae</name>
    <dbReference type="NCBI Taxonomy" id="1882339"/>
    <lineage>
        <taxon>Bacteria</taxon>
        <taxon>Bacillati</taxon>
        <taxon>Actinomycetota</taxon>
        <taxon>Actinomycetes</taxon>
        <taxon>Micrococcales</taxon>
        <taxon>Micrococcaceae</taxon>
        <taxon>Tersicoccus</taxon>
    </lineage>
</organism>
<accession>A0ABQ1NUH7</accession>